<evidence type="ECO:0000313" key="6">
    <source>
        <dbReference type="Proteomes" id="UP000430021"/>
    </source>
</evidence>
<dbReference type="PANTHER" id="PTHR48081:SF8">
    <property type="entry name" value="ALPHA_BETA HYDROLASE FOLD-3 DOMAIN-CONTAINING PROTEIN-RELATED"/>
    <property type="match status" value="1"/>
</dbReference>
<reference evidence="4 7" key="2">
    <citation type="submission" date="2020-08" db="EMBL/GenBank/DDBJ databases">
        <title>Genomic Encyclopedia of Type Strains, Phase IV (KMG-IV): sequencing the most valuable type-strain genomes for metagenomic binning, comparative biology and taxonomic classification.</title>
        <authorList>
            <person name="Goeker M."/>
        </authorList>
    </citation>
    <scope>NUCLEOTIDE SEQUENCE [LARGE SCALE GENOMIC DNA]</scope>
    <source>
        <strain evidence="4 7">DSM 8510</strain>
    </source>
</reference>
<evidence type="ECO:0000256" key="1">
    <source>
        <dbReference type="ARBA" id="ARBA00022801"/>
    </source>
</evidence>
<dbReference type="InterPro" id="IPR029058">
    <property type="entry name" value="AB_hydrolase_fold"/>
</dbReference>
<evidence type="ECO:0000259" key="3">
    <source>
        <dbReference type="Pfam" id="PF07859"/>
    </source>
</evidence>
<feature type="region of interest" description="Disordered" evidence="2">
    <location>
        <begin position="1"/>
        <end position="20"/>
    </location>
</feature>
<dbReference type="AlphaFoldDB" id="A0A6I4UL83"/>
<dbReference type="InterPro" id="IPR013094">
    <property type="entry name" value="AB_hydrolase_3"/>
</dbReference>
<reference evidence="5 6" key="1">
    <citation type="submission" date="2019-12" db="EMBL/GenBank/DDBJ databases">
        <title>Genomic-based taxomic classification of the family Erythrobacteraceae.</title>
        <authorList>
            <person name="Xu L."/>
        </authorList>
    </citation>
    <scope>NUCLEOTIDE SEQUENCE [LARGE SCALE GENOMIC DNA]</scope>
    <source>
        <strain evidence="5 6">JCM 10282</strain>
    </source>
</reference>
<evidence type="ECO:0000313" key="5">
    <source>
        <dbReference type="EMBL" id="MXP38169.1"/>
    </source>
</evidence>
<proteinExistence type="predicted"/>
<keyword evidence="7" id="KW-1185">Reference proteome</keyword>
<dbReference type="PANTHER" id="PTHR48081">
    <property type="entry name" value="AB HYDROLASE SUPERFAMILY PROTEIN C4A8.06C"/>
    <property type="match status" value="1"/>
</dbReference>
<dbReference type="Gene3D" id="3.40.50.1820">
    <property type="entry name" value="alpha/beta hydrolase"/>
    <property type="match status" value="1"/>
</dbReference>
<dbReference type="SUPFAM" id="SSF53474">
    <property type="entry name" value="alpha/beta-Hydrolases"/>
    <property type="match status" value="1"/>
</dbReference>
<evidence type="ECO:0000313" key="4">
    <source>
        <dbReference type="EMBL" id="MBB3774173.1"/>
    </source>
</evidence>
<dbReference type="Proteomes" id="UP000430021">
    <property type="component" value="Unassembled WGS sequence"/>
</dbReference>
<organism evidence="5 6">
    <name type="scientific">Erythrobacter ramosus</name>
    <dbReference type="NCBI Taxonomy" id="35811"/>
    <lineage>
        <taxon>Bacteria</taxon>
        <taxon>Pseudomonadati</taxon>
        <taxon>Pseudomonadota</taxon>
        <taxon>Alphaproteobacteria</taxon>
        <taxon>Sphingomonadales</taxon>
        <taxon>Erythrobacteraceae</taxon>
        <taxon>Erythrobacter/Porphyrobacter group</taxon>
        <taxon>Erythrobacter</taxon>
    </lineage>
</organism>
<dbReference type="Proteomes" id="UP000548685">
    <property type="component" value="Unassembled WGS sequence"/>
</dbReference>
<dbReference type="RefSeq" id="WP_160760241.1">
    <property type="nucleotide sequence ID" value="NZ_BAAADZ010000002.1"/>
</dbReference>
<protein>
    <submittedName>
        <fullName evidence="4">Acetyl esterase/lipase</fullName>
    </submittedName>
    <submittedName>
        <fullName evidence="5">Alpha/beta hydrolase fold domain-containing protein</fullName>
    </submittedName>
</protein>
<name>A0A6I4UL83_9SPHN</name>
<dbReference type="InterPro" id="IPR050300">
    <property type="entry name" value="GDXG_lipolytic_enzyme"/>
</dbReference>
<evidence type="ECO:0000256" key="2">
    <source>
        <dbReference type="SAM" id="MobiDB-lite"/>
    </source>
</evidence>
<dbReference type="Pfam" id="PF07859">
    <property type="entry name" value="Abhydrolase_3"/>
    <property type="match status" value="1"/>
</dbReference>
<dbReference type="GO" id="GO:0016787">
    <property type="term" value="F:hydrolase activity"/>
    <property type="evidence" value="ECO:0007669"/>
    <property type="project" value="UniProtKB-KW"/>
</dbReference>
<accession>A0A6I4UL83</accession>
<dbReference type="EMBL" id="JACICE010000001">
    <property type="protein sequence ID" value="MBB3774173.1"/>
    <property type="molecule type" value="Genomic_DNA"/>
</dbReference>
<feature type="domain" description="Alpha/beta hydrolase fold-3" evidence="3">
    <location>
        <begin position="86"/>
        <end position="293"/>
    </location>
</feature>
<gene>
    <name evidence="4" type="ORF">FHS52_000116</name>
    <name evidence="5" type="ORF">GRI59_06020</name>
</gene>
<dbReference type="EMBL" id="WTYB01000001">
    <property type="protein sequence ID" value="MXP38169.1"/>
    <property type="molecule type" value="Genomic_DNA"/>
</dbReference>
<dbReference type="OrthoDB" id="9806180at2"/>
<evidence type="ECO:0000313" key="7">
    <source>
        <dbReference type="Proteomes" id="UP000548685"/>
    </source>
</evidence>
<comment type="caution">
    <text evidence="5">The sequence shown here is derived from an EMBL/GenBank/DDBJ whole genome shotgun (WGS) entry which is preliminary data.</text>
</comment>
<keyword evidence="1 5" id="KW-0378">Hydrolase</keyword>
<sequence length="316" mass="34004">MTISAQTDPHPHSSANPPPIAPELAALDKKLGKLVVNRFTYRLLRLLGRLVRPPFDPAGVSLSYDHSGGERIAIITPDTRRGDGALILFHGGGFVFGRPEDIFPKAAMFAKTLGVPVICPAYRLAPQAPFPAALDDGHAAWHRVLARAEALGIDPVKIVIGGYSAGGGLAANLVHRIHDEGGQQPAAQLLIYPMLDDRTAQRRELDTPRHSIWSNANNRFAWPAYLGGKRDAQALPYAAAARRADLSGLPPAWVGVGSCDLFLDEVRDYARRLAEAGVAVSFEEVAGGIHAFDMDANPLASAFTLLQVDFTRHHVA</sequence>